<evidence type="ECO:0000313" key="2">
    <source>
        <dbReference type="EMBL" id="KAH7565924.1"/>
    </source>
</evidence>
<evidence type="ECO:0000313" key="3">
    <source>
        <dbReference type="Proteomes" id="UP000827721"/>
    </source>
</evidence>
<feature type="region of interest" description="Disordered" evidence="1">
    <location>
        <begin position="1"/>
        <end position="356"/>
    </location>
</feature>
<feature type="compositionally biased region" description="Polar residues" evidence="1">
    <location>
        <begin position="1"/>
        <end position="10"/>
    </location>
</feature>
<feature type="compositionally biased region" description="Polar residues" evidence="1">
    <location>
        <begin position="266"/>
        <end position="290"/>
    </location>
</feature>
<gene>
    <name evidence="2" type="ORF">JRO89_XS08G0039100</name>
</gene>
<feature type="compositionally biased region" description="Polar residues" evidence="1">
    <location>
        <begin position="192"/>
        <end position="208"/>
    </location>
</feature>
<feature type="compositionally biased region" description="Polar residues" evidence="1">
    <location>
        <begin position="306"/>
        <end position="326"/>
    </location>
</feature>
<dbReference type="EMBL" id="JAFEMO010000008">
    <property type="protein sequence ID" value="KAH7565924.1"/>
    <property type="molecule type" value="Genomic_DNA"/>
</dbReference>
<sequence>MANSSNQQAYERNDDSKPESSDERLDSSPKTVDQQFVKLENNNGNLNNKKPDPPAKTNSIPEAVNMLYHDFVKQKTSNEGLGDKRMDPPAKTGSSPEAGQLFPNEPHGYVKQESSSGGLRDKRSEPPAKTSSSPEVSRKQHNIILKQDNGDGRPQRPREMRPDPPKITVSGPEGSQQLSNEQQKGGFKKEINNNQSQAKKILNNTAEQTGMLLEETQKDVVRREPGGINKVDQYTESRIAPKITQARADQVPEEQKNDVHSKQENNDANQRDTGLNSSSTNMKSIGQGWQQKGVKQEGFRKDDKNTGNARPNSTDKTMNNIEQAANKQRGTQKQDDDKKGYKDRGTKLDPTTINYR</sequence>
<keyword evidence="3" id="KW-1185">Reference proteome</keyword>
<feature type="compositionally biased region" description="Basic and acidic residues" evidence="1">
    <location>
        <begin position="11"/>
        <end position="27"/>
    </location>
</feature>
<reference evidence="2 3" key="1">
    <citation type="submission" date="2021-02" db="EMBL/GenBank/DDBJ databases">
        <title>Plant Genome Project.</title>
        <authorList>
            <person name="Zhang R.-G."/>
        </authorList>
    </citation>
    <scope>NUCLEOTIDE SEQUENCE [LARGE SCALE GENOMIC DNA]</scope>
    <source>
        <tissue evidence="2">Leaves</tissue>
    </source>
</reference>
<organism evidence="2 3">
    <name type="scientific">Xanthoceras sorbifolium</name>
    <dbReference type="NCBI Taxonomy" id="99658"/>
    <lineage>
        <taxon>Eukaryota</taxon>
        <taxon>Viridiplantae</taxon>
        <taxon>Streptophyta</taxon>
        <taxon>Embryophyta</taxon>
        <taxon>Tracheophyta</taxon>
        <taxon>Spermatophyta</taxon>
        <taxon>Magnoliopsida</taxon>
        <taxon>eudicotyledons</taxon>
        <taxon>Gunneridae</taxon>
        <taxon>Pentapetalae</taxon>
        <taxon>rosids</taxon>
        <taxon>malvids</taxon>
        <taxon>Sapindales</taxon>
        <taxon>Sapindaceae</taxon>
        <taxon>Xanthoceroideae</taxon>
        <taxon>Xanthoceras</taxon>
    </lineage>
</organism>
<proteinExistence type="predicted"/>
<feature type="compositionally biased region" description="Basic and acidic residues" evidence="1">
    <location>
        <begin position="294"/>
        <end position="305"/>
    </location>
</feature>
<feature type="compositionally biased region" description="Basic and acidic residues" evidence="1">
    <location>
        <begin position="253"/>
        <end position="265"/>
    </location>
</feature>
<feature type="compositionally biased region" description="Basic and acidic residues" evidence="1">
    <location>
        <begin position="332"/>
        <end position="347"/>
    </location>
</feature>
<protein>
    <submittedName>
        <fullName evidence="2">Uncharacterized protein</fullName>
    </submittedName>
</protein>
<dbReference type="Proteomes" id="UP000827721">
    <property type="component" value="Unassembled WGS sequence"/>
</dbReference>
<name>A0ABQ8HNL3_9ROSI</name>
<feature type="compositionally biased region" description="Polar residues" evidence="1">
    <location>
        <begin position="173"/>
        <end position="183"/>
    </location>
</feature>
<feature type="compositionally biased region" description="Basic and acidic residues" evidence="1">
    <location>
        <begin position="148"/>
        <end position="164"/>
    </location>
</feature>
<evidence type="ECO:0000256" key="1">
    <source>
        <dbReference type="SAM" id="MobiDB-lite"/>
    </source>
</evidence>
<comment type="caution">
    <text evidence="2">The sequence shown here is derived from an EMBL/GenBank/DDBJ whole genome shotgun (WGS) entry which is preliminary data.</text>
</comment>
<accession>A0ABQ8HNL3</accession>
<feature type="compositionally biased region" description="Basic and acidic residues" evidence="1">
    <location>
        <begin position="215"/>
        <end position="225"/>
    </location>
</feature>